<feature type="compositionally biased region" description="Polar residues" evidence="1">
    <location>
        <begin position="214"/>
        <end position="223"/>
    </location>
</feature>
<feature type="compositionally biased region" description="Basic and acidic residues" evidence="1">
    <location>
        <begin position="268"/>
        <end position="294"/>
    </location>
</feature>
<feature type="compositionally biased region" description="Polar residues" evidence="1">
    <location>
        <begin position="121"/>
        <end position="132"/>
    </location>
</feature>
<feature type="compositionally biased region" description="Basic and acidic residues" evidence="1">
    <location>
        <begin position="432"/>
        <end position="443"/>
    </location>
</feature>
<dbReference type="Proteomes" id="UP000694888">
    <property type="component" value="Unplaced"/>
</dbReference>
<evidence type="ECO:0000313" key="2">
    <source>
        <dbReference type="Proteomes" id="UP000694888"/>
    </source>
</evidence>
<evidence type="ECO:0000313" key="3">
    <source>
        <dbReference type="RefSeq" id="XP_012946322.2"/>
    </source>
</evidence>
<dbReference type="GeneID" id="101847242"/>
<feature type="region of interest" description="Disordered" evidence="1">
    <location>
        <begin position="1"/>
        <end position="581"/>
    </location>
</feature>
<accession>A0ABM1AET7</accession>
<gene>
    <name evidence="3" type="primary">LOC101847242</name>
</gene>
<protein>
    <submittedName>
        <fullName evidence="3">Serine/arginine repetitive matrix protein 1</fullName>
    </submittedName>
</protein>
<feature type="compositionally biased region" description="Basic and acidic residues" evidence="1">
    <location>
        <begin position="499"/>
        <end position="509"/>
    </location>
</feature>
<organism evidence="2 3">
    <name type="scientific">Aplysia californica</name>
    <name type="common">California sea hare</name>
    <dbReference type="NCBI Taxonomy" id="6500"/>
    <lineage>
        <taxon>Eukaryota</taxon>
        <taxon>Metazoa</taxon>
        <taxon>Spiralia</taxon>
        <taxon>Lophotrochozoa</taxon>
        <taxon>Mollusca</taxon>
        <taxon>Gastropoda</taxon>
        <taxon>Heterobranchia</taxon>
        <taxon>Euthyneura</taxon>
        <taxon>Tectipleura</taxon>
        <taxon>Aplysiida</taxon>
        <taxon>Aplysioidea</taxon>
        <taxon>Aplysiidae</taxon>
        <taxon>Aplysia</taxon>
    </lineage>
</organism>
<proteinExistence type="predicted"/>
<dbReference type="RefSeq" id="XP_012946322.2">
    <property type="nucleotide sequence ID" value="XM_013090868.2"/>
</dbReference>
<name>A0ABM1AET7_APLCA</name>
<feature type="compositionally biased region" description="Basic and acidic residues" evidence="1">
    <location>
        <begin position="174"/>
        <end position="197"/>
    </location>
</feature>
<feature type="compositionally biased region" description="Basic and acidic residues" evidence="1">
    <location>
        <begin position="560"/>
        <end position="581"/>
    </location>
</feature>
<keyword evidence="2" id="KW-1185">Reference proteome</keyword>
<feature type="compositionally biased region" description="Basic and acidic residues" evidence="1">
    <location>
        <begin position="141"/>
        <end position="151"/>
    </location>
</feature>
<feature type="compositionally biased region" description="Basic and acidic residues" evidence="1">
    <location>
        <begin position="380"/>
        <end position="425"/>
    </location>
</feature>
<evidence type="ECO:0000256" key="1">
    <source>
        <dbReference type="SAM" id="MobiDB-lite"/>
    </source>
</evidence>
<feature type="compositionally biased region" description="Basic and acidic residues" evidence="1">
    <location>
        <begin position="332"/>
        <end position="345"/>
    </location>
</feature>
<sequence length="607" mass="66591">MDEVDAVPRPRRQRPKDSFQSELQAKLHQRKSLGLTAEVTDSDDDGLSSSRTKDFMKRGATRPSAAKRRPDHSPDLSRGLGTTTMRARDLSSLLGRSVSDDEDEEVMAANLGKASPGGTWQPGSLKTPSPKQDSLFARKTPTRDSPKEQSGRLESIYGRKTPTKDVSPRSGGLSKEDIIFGRKTPVDGKKSPHDGSLRKLPGVDGGDKPWQPPNFRSASPGSSEHSRGSRGVTPVDATLDTISETPREKVTPRIQRGQKSETSPRALALEDRPKPQARSRVSERKTPPLVDPRRTSPTAQTSKDGALRRASPSFDLFGGRGRAAAAQEVDEYIDKDKQGKEEKLYGGRHALRRSPSPDSKKKELEALGRASPSKQGSGRFSKDGRKTPTDRKTPTGVDRKTPTSFDRKMPSSLDRKTPTSFDRKTPTGQRQKTAEETDKEILQEKAAAMKGSSLLDFLTEDTSQAKPKPQARKNRSRDTADDDLDDIFAANKKLLGKSAEVRRSTEGRKSPGIVGRKSPEPSKRSSASFEDGETPKPRTIPKQQRPEDASSICDEIPLDPNRKVHADTERATRLGKQSSEKAKAEAAIDSIAEAQTMQYIEPAKKVR</sequence>
<reference evidence="3" key="1">
    <citation type="submission" date="2025-08" db="UniProtKB">
        <authorList>
            <consortium name="RefSeq"/>
        </authorList>
    </citation>
    <scope>IDENTIFICATION</scope>
</reference>